<evidence type="ECO:0000259" key="14">
    <source>
        <dbReference type="PROSITE" id="PS50109"/>
    </source>
</evidence>
<keyword evidence="8 13" id="KW-1133">Transmembrane helix</keyword>
<keyword evidence="10 13" id="KW-0472">Membrane</keyword>
<feature type="coiled-coil region" evidence="11">
    <location>
        <begin position="127"/>
        <end position="154"/>
    </location>
</feature>
<evidence type="ECO:0000256" key="11">
    <source>
        <dbReference type="SAM" id="Coils"/>
    </source>
</evidence>
<evidence type="ECO:0000256" key="4">
    <source>
        <dbReference type="ARBA" id="ARBA00022553"/>
    </source>
</evidence>
<dbReference type="Proteomes" id="UP000005522">
    <property type="component" value="Chromosome"/>
</dbReference>
<gene>
    <name evidence="16" type="ORF">Acaty_c0292</name>
</gene>
<dbReference type="InterPro" id="IPR003594">
    <property type="entry name" value="HATPase_dom"/>
</dbReference>
<feature type="transmembrane region" description="Helical" evidence="13">
    <location>
        <begin position="12"/>
        <end position="38"/>
    </location>
</feature>
<dbReference type="Pfam" id="PF00512">
    <property type="entry name" value="HisKA"/>
    <property type="match status" value="1"/>
</dbReference>
<evidence type="ECO:0000256" key="9">
    <source>
        <dbReference type="ARBA" id="ARBA00023012"/>
    </source>
</evidence>
<dbReference type="InterPro" id="IPR003660">
    <property type="entry name" value="HAMP_dom"/>
</dbReference>
<name>A0A059ZW99_ACICK</name>
<evidence type="ECO:0000256" key="5">
    <source>
        <dbReference type="ARBA" id="ARBA00022679"/>
    </source>
</evidence>
<dbReference type="GO" id="GO:0000155">
    <property type="term" value="F:phosphorelay sensor kinase activity"/>
    <property type="evidence" value="ECO:0007669"/>
    <property type="project" value="InterPro"/>
</dbReference>
<dbReference type="SUPFAM" id="SSF55874">
    <property type="entry name" value="ATPase domain of HSP90 chaperone/DNA topoisomerase II/histidine kinase"/>
    <property type="match status" value="1"/>
</dbReference>
<evidence type="ECO:0000256" key="2">
    <source>
        <dbReference type="ARBA" id="ARBA00004370"/>
    </source>
</evidence>
<dbReference type="SUPFAM" id="SSF47384">
    <property type="entry name" value="Homodimeric domain of signal transducing histidine kinase"/>
    <property type="match status" value="1"/>
</dbReference>
<dbReference type="InterPro" id="IPR005467">
    <property type="entry name" value="His_kinase_dom"/>
</dbReference>
<feature type="region of interest" description="Disordered" evidence="12">
    <location>
        <begin position="469"/>
        <end position="499"/>
    </location>
</feature>
<evidence type="ECO:0000256" key="10">
    <source>
        <dbReference type="ARBA" id="ARBA00023136"/>
    </source>
</evidence>
<accession>A0A059ZW99</accession>
<feature type="compositionally biased region" description="Basic and acidic residues" evidence="12">
    <location>
        <begin position="490"/>
        <end position="499"/>
    </location>
</feature>
<protein>
    <recommendedName>
        <fullName evidence="3">histidine kinase</fullName>
        <ecNumber evidence="3">2.7.13.3</ecNumber>
    </recommendedName>
</protein>
<dbReference type="Gene3D" id="1.10.287.130">
    <property type="match status" value="1"/>
</dbReference>
<evidence type="ECO:0000313" key="16">
    <source>
        <dbReference type="EMBL" id="AIA54182.1"/>
    </source>
</evidence>
<dbReference type="CDD" id="cd06225">
    <property type="entry name" value="HAMP"/>
    <property type="match status" value="1"/>
</dbReference>
<dbReference type="Pfam" id="PF00672">
    <property type="entry name" value="HAMP"/>
    <property type="match status" value="1"/>
</dbReference>
<keyword evidence="6 13" id="KW-0812">Transmembrane</keyword>
<evidence type="ECO:0000256" key="8">
    <source>
        <dbReference type="ARBA" id="ARBA00022989"/>
    </source>
</evidence>
<dbReference type="Gene3D" id="3.30.565.10">
    <property type="entry name" value="Histidine kinase-like ATPase, C-terminal domain"/>
    <property type="match status" value="1"/>
</dbReference>
<keyword evidence="9" id="KW-0902">Two-component regulatory system</keyword>
<comment type="catalytic activity">
    <reaction evidence="1">
        <text>ATP + protein L-histidine = ADP + protein N-phospho-L-histidine.</text>
        <dbReference type="EC" id="2.7.13.3"/>
    </reaction>
</comment>
<dbReference type="SMART" id="SM00388">
    <property type="entry name" value="HisKA"/>
    <property type="match status" value="1"/>
</dbReference>
<dbReference type="Pfam" id="PF02518">
    <property type="entry name" value="HATPase_c"/>
    <property type="match status" value="1"/>
</dbReference>
<dbReference type="PROSITE" id="PS50109">
    <property type="entry name" value="HIS_KIN"/>
    <property type="match status" value="1"/>
</dbReference>
<dbReference type="InterPro" id="IPR050428">
    <property type="entry name" value="TCS_sensor_his_kinase"/>
</dbReference>
<evidence type="ECO:0000256" key="13">
    <source>
        <dbReference type="SAM" id="Phobius"/>
    </source>
</evidence>
<proteinExistence type="predicted"/>
<dbReference type="InterPro" id="IPR003661">
    <property type="entry name" value="HisK_dim/P_dom"/>
</dbReference>
<evidence type="ECO:0000256" key="1">
    <source>
        <dbReference type="ARBA" id="ARBA00000085"/>
    </source>
</evidence>
<feature type="transmembrane region" description="Helical" evidence="13">
    <location>
        <begin position="178"/>
        <end position="199"/>
    </location>
</feature>
<dbReference type="InterPro" id="IPR004358">
    <property type="entry name" value="Sig_transdc_His_kin-like_C"/>
</dbReference>
<evidence type="ECO:0000256" key="3">
    <source>
        <dbReference type="ARBA" id="ARBA00012438"/>
    </source>
</evidence>
<dbReference type="PANTHER" id="PTHR45436:SF5">
    <property type="entry name" value="SENSOR HISTIDINE KINASE TRCS"/>
    <property type="match status" value="1"/>
</dbReference>
<dbReference type="CDD" id="cd00082">
    <property type="entry name" value="HisKA"/>
    <property type="match status" value="1"/>
</dbReference>
<dbReference type="PROSITE" id="PS50885">
    <property type="entry name" value="HAMP"/>
    <property type="match status" value="1"/>
</dbReference>
<keyword evidence="11" id="KW-0175">Coiled coil</keyword>
<feature type="domain" description="HAMP" evidence="15">
    <location>
        <begin position="197"/>
        <end position="249"/>
    </location>
</feature>
<keyword evidence="5" id="KW-0808">Transferase</keyword>
<dbReference type="KEGG" id="acz:Acaty_c0292"/>
<dbReference type="AlphaFoldDB" id="A0A059ZW99"/>
<dbReference type="EMBL" id="CP005986">
    <property type="protein sequence ID" value="AIA54182.1"/>
    <property type="molecule type" value="Genomic_DNA"/>
</dbReference>
<evidence type="ECO:0000256" key="12">
    <source>
        <dbReference type="SAM" id="MobiDB-lite"/>
    </source>
</evidence>
<evidence type="ECO:0000259" key="15">
    <source>
        <dbReference type="PROSITE" id="PS50885"/>
    </source>
</evidence>
<reference evidence="16 17" key="1">
    <citation type="journal article" date="2009" name="J. Bacteriol.">
        <title>Draft genome sequence of the extremely acidophilic bacterium Acidithiobacillus caldus ATCC 51756 reveals metabolic versatility in the genus Acidithiobacillus.</title>
        <authorList>
            <person name="Valdes J."/>
            <person name="Quatrini R."/>
            <person name="Hallberg K."/>
            <person name="Dopson M."/>
            <person name="Valenzuela P.D."/>
            <person name="Holmes D.S."/>
        </authorList>
    </citation>
    <scope>NUCLEOTIDE SEQUENCE [LARGE SCALE GENOMIC DNA]</scope>
    <source>
        <strain evidence="17">ATCC 51756 / DSM 8584 / KU</strain>
    </source>
</reference>
<sequence>MNLRPNSISRLVVVGFGLAIIPLVLVIVSVTIAIAHFAEEGQAGILRAVALSDSANRMSSAVRSMERYGLQYTVLQDSALLVLFQQSYEEYRDVSARFRKAAPTKTDLARLNRLDAHLRQARRLLPVAALEGNRSALESEFSRANGEVQRLQSDVNDGISSEVAKLGTRALAIKRLTILEVLLVLPLSIAVALFFIVLITRPIRRLDHAITGLGAGDLDSPIRVNGPRDIASLGDRLEWLRQRLGELEAAKIHFLRQLSHELKTPLTAIREGAELLQEDLGHELDPEQREIVHIVRDNSLRLQRLIEDLLRFSIAEGPVAAGMQQDVRLDALLEELTQSYKPVLRSKNLRLDMELAPLLVAGHRDRLRTICDNLLSNAVKFSPQGTTIRLRLQPVDGDAVLDVMDAGPGVTPEEREKIFDILYRGSASGQGKVEGSGLGLAIAREYVTSYGGSLEIVDSDGPGAHFRCRLPMAPESRPDAGTDQSQRLRKPAERETQAP</sequence>
<evidence type="ECO:0000313" key="17">
    <source>
        <dbReference type="Proteomes" id="UP000005522"/>
    </source>
</evidence>
<keyword evidence="7 16" id="KW-0418">Kinase</keyword>
<dbReference type="RefSeq" id="WP_004870287.1">
    <property type="nucleotide sequence ID" value="NZ_CP005986.1"/>
</dbReference>
<dbReference type="PANTHER" id="PTHR45436">
    <property type="entry name" value="SENSOR HISTIDINE KINASE YKOH"/>
    <property type="match status" value="1"/>
</dbReference>
<dbReference type="SMART" id="SM00387">
    <property type="entry name" value="HATPase_c"/>
    <property type="match status" value="1"/>
</dbReference>
<evidence type="ECO:0000256" key="7">
    <source>
        <dbReference type="ARBA" id="ARBA00022777"/>
    </source>
</evidence>
<dbReference type="EC" id="2.7.13.3" evidence="3"/>
<comment type="subcellular location">
    <subcellularLocation>
        <location evidence="2">Membrane</location>
    </subcellularLocation>
</comment>
<dbReference type="SUPFAM" id="SSF158472">
    <property type="entry name" value="HAMP domain-like"/>
    <property type="match status" value="1"/>
</dbReference>
<dbReference type="SMART" id="SM00304">
    <property type="entry name" value="HAMP"/>
    <property type="match status" value="1"/>
</dbReference>
<dbReference type="InterPro" id="IPR036890">
    <property type="entry name" value="HATPase_C_sf"/>
</dbReference>
<dbReference type="HOGENOM" id="CLU_000445_89_23_6"/>
<dbReference type="eggNOG" id="COG2205">
    <property type="taxonomic scope" value="Bacteria"/>
</dbReference>
<organism evidence="16 17">
    <name type="scientific">Acidithiobacillus caldus (strain ATCC 51756 / DSM 8584 / KU)</name>
    <dbReference type="NCBI Taxonomy" id="637389"/>
    <lineage>
        <taxon>Bacteria</taxon>
        <taxon>Pseudomonadati</taxon>
        <taxon>Pseudomonadota</taxon>
        <taxon>Acidithiobacillia</taxon>
        <taxon>Acidithiobacillales</taxon>
        <taxon>Acidithiobacillaceae</taxon>
        <taxon>Acidithiobacillus</taxon>
    </lineage>
</organism>
<feature type="domain" description="Histidine kinase" evidence="14">
    <location>
        <begin position="257"/>
        <end position="474"/>
    </location>
</feature>
<dbReference type="GO" id="GO:0016020">
    <property type="term" value="C:membrane"/>
    <property type="evidence" value="ECO:0007669"/>
    <property type="project" value="UniProtKB-SubCell"/>
</dbReference>
<keyword evidence="4" id="KW-0597">Phosphoprotein</keyword>
<dbReference type="Gene3D" id="6.10.340.10">
    <property type="match status" value="1"/>
</dbReference>
<evidence type="ECO:0000256" key="6">
    <source>
        <dbReference type="ARBA" id="ARBA00022692"/>
    </source>
</evidence>
<dbReference type="PRINTS" id="PR00344">
    <property type="entry name" value="BCTRLSENSOR"/>
</dbReference>
<dbReference type="InterPro" id="IPR036097">
    <property type="entry name" value="HisK_dim/P_sf"/>
</dbReference>